<dbReference type="InterPro" id="IPR019734">
    <property type="entry name" value="TPR_rpt"/>
</dbReference>
<gene>
    <name evidence="5" type="ORF">M9Y10_032440</name>
</gene>
<dbReference type="Pfam" id="PF08238">
    <property type="entry name" value="Sel1"/>
    <property type="match status" value="13"/>
</dbReference>
<dbReference type="SMART" id="SM00028">
    <property type="entry name" value="TPR"/>
    <property type="match status" value="5"/>
</dbReference>
<accession>A0ABR2GYH4</accession>
<comment type="caution">
    <text evidence="5">The sequence shown here is derived from an EMBL/GenBank/DDBJ whole genome shotgun (WGS) entry which is preliminary data.</text>
</comment>
<evidence type="ECO:0000313" key="5">
    <source>
        <dbReference type="EMBL" id="KAK8838979.1"/>
    </source>
</evidence>
<protein>
    <recommendedName>
        <fullName evidence="4">Protein kinase domain-containing protein</fullName>
    </recommendedName>
</protein>
<dbReference type="SUPFAM" id="SSF56112">
    <property type="entry name" value="Protein kinase-like (PK-like)"/>
    <property type="match status" value="2"/>
</dbReference>
<dbReference type="Pfam" id="PF07714">
    <property type="entry name" value="PK_Tyr_Ser-Thr"/>
    <property type="match status" value="1"/>
</dbReference>
<feature type="domain" description="Protein kinase" evidence="4">
    <location>
        <begin position="186"/>
        <end position="423"/>
    </location>
</feature>
<dbReference type="Proteomes" id="UP001470230">
    <property type="component" value="Unassembled WGS sequence"/>
</dbReference>
<proteinExistence type="inferred from homology"/>
<evidence type="ECO:0000256" key="3">
    <source>
        <dbReference type="SAM" id="Coils"/>
    </source>
</evidence>
<keyword evidence="3" id="KW-0175">Coiled coil</keyword>
<comment type="similarity">
    <text evidence="1">Belongs to the sel-1 family.</text>
</comment>
<dbReference type="InterPro" id="IPR011009">
    <property type="entry name" value="Kinase-like_dom_sf"/>
</dbReference>
<dbReference type="InterPro" id="IPR006597">
    <property type="entry name" value="Sel1-like"/>
</dbReference>
<dbReference type="InterPro" id="IPR011990">
    <property type="entry name" value="TPR-like_helical_dom_sf"/>
</dbReference>
<evidence type="ECO:0000256" key="1">
    <source>
        <dbReference type="ARBA" id="ARBA00038101"/>
    </source>
</evidence>
<dbReference type="PANTHER" id="PTHR11102:SF147">
    <property type="entry name" value="SEL1L ADAPTOR SUBUNIT OF ERAD E3 UBIQUITIN LIGASE"/>
    <property type="match status" value="1"/>
</dbReference>
<evidence type="ECO:0000256" key="2">
    <source>
        <dbReference type="PROSITE-ProRule" id="PRU00339"/>
    </source>
</evidence>
<dbReference type="Gene3D" id="1.25.40.10">
    <property type="entry name" value="Tetratricopeptide repeat domain"/>
    <property type="match status" value="4"/>
</dbReference>
<feature type="coiled-coil region" evidence="3">
    <location>
        <begin position="548"/>
        <end position="578"/>
    </location>
</feature>
<keyword evidence="6" id="KW-1185">Reference proteome</keyword>
<dbReference type="InterPro" id="IPR000719">
    <property type="entry name" value="Prot_kinase_dom"/>
</dbReference>
<sequence length="1778" mass="209508">MLQSFSEFIDLFNERQINYINENINQILQNFKCFLITYDNQQTDVINQRENQSNIIIVDKISKDGEEYLIICFDETVIIISILDLWFIKIFFENHKDSTIYILSKNVTRLFSDSYRLIFPKYSSSIKTYNFLSEEHSRKSWNIVIKCIFTFLIEKSLSDDNQEYDRINIFEYDSKSNDVKLEDEDFFTIRHITTDASILIDLIYHFEAKKAIYLKIFSEDPKNKLFNSEHRNFMNIKHPLVPQYYGYTLGGDNKNGLAIECVNGLTLDQIEKMELEIEEKIKMIFEIMTLIEYFHDNHFVCRDLSPNHFLVDSNKTVILTDVDHLLYNGETDNYLPPHRKTKSNQNGFVAPEISENCSSEVDIYSFGMLLYFIVTEEVPKSVKSLNFDGFTEDYLYIQKMILQCTSEEPSKRPKISELIDLFYTNVVSQVLELKDKYFSYWLFVSLSKLTLNYEEEKSTVKAKIYMTKVKSLMTQIIDNKDLQEIYLKFKMIYCEDETKIVDYLSNSKFITFSISDIQKHRKGKTTHIYGNVVMCSEGICIIFNNTNVKSLIRNLNRIEACLANASEQNSLIEKMEEDDCINEEIDNFCNYYRDDIRNNQLIQSTIRPIVAFMIRRYFCPSSYFKDQSFFVFDQSKNNILNRSNLNEIFFSQQNPETLKERLEDLYEPIFNKQIESLSNASNSQYLIFKQSDFIVLRELQATDSFTDELVFHIKNKYVFMLKRINKTIDKEKFTKIASHDSFVTFYGFLEEGKKVTGLVYDYLCNGKLTDHVTDTEQFSNFYPLISLIRIFHGFDYINDYCQNRPKIDLSIIYLDHDNIPYIYYVFFPGDDEEDERKEHRNRSPLCINFIGEIIYLVFEKKELPRKLKSVPPITKCTENIQNLYYSCISYRKGDKLTFDKIEDSIFNELESLHFVECYLNKIQENLRPNEIVNFCYELIQLLVYMKRNDNSHSAMLILTRLPLLLVLKMTGDFDELHYQIGLLYEHEHLYDKAREYYELSIKKGHSKALFQLGHLYENGTGVRQDYSFARKHYEMAAKNKNIEALLQLGILHEEGKGVKPNSAKAREYFMQAVNEDNSNVPIQIGDIYYNEIKDSLKAIEYYTISANNNNPLALFKLGNIYERQYNALKANEYYEKAGQLNNSEALVKLGDFYYSKPLLPEAKKYYEMAIDLKNPQAFFKLGQMYKDGYGVVKDDVKASKYLNEYIELQSSILLCLGLFNESGFGVEQNYSKAKEYYNLALELNDPKSLYHLGLLYKNGHGVHRDLKKCEHYLSKLQEVGYHDIYKCYKDMALHASCPKEYYFSYGTENSQFLVNIGNFYEKGSRFQKNCLKAKLYYEISCGFQNSDGFYRLGRLYEKGSQNKNDLISQNYVRARDYYLISIGHNNVKAYYRLGNIFERGLADKQDYSLSRKYFQLSASANSMKSYFRLGVIYLDGLGVKVNVNKAIENFNTCTQFYQNLEIYSRYNFYYCLSSNYLGLIYITSFPETDMENAEIHLREGHYGSFSYSQNNLGLFYLLFTKKTGNAEFLFEEAGKQGFALAYYNLGFMNEQNEEIEKAIYFYNQASKNEDAPLIFKNKLIEDEYLEISKTFIICLTNLKLTIYYLSKKNYTQQSEYYFQKVFNKMKTFSIELDFKARNIFANLKPFILNYEDFHLFDKNIEILQNRTKSRKIILPDMNKIKKVEKRDDIGMVSLSSSKLSFGESRRNERKIFTNPKDLFAFAVQNDTYKEDLFDEIEEIINEMDSILYQPPYRILFGRMCSKSRQRPQSLAKPLLPKT</sequence>
<dbReference type="SMART" id="SM00671">
    <property type="entry name" value="SEL1"/>
    <property type="match status" value="15"/>
</dbReference>
<dbReference type="PANTHER" id="PTHR11102">
    <property type="entry name" value="SEL-1-LIKE PROTEIN"/>
    <property type="match status" value="1"/>
</dbReference>
<keyword evidence="2" id="KW-0802">TPR repeat</keyword>
<feature type="repeat" description="TPR" evidence="2">
    <location>
        <begin position="1111"/>
        <end position="1144"/>
    </location>
</feature>
<dbReference type="InterPro" id="IPR001245">
    <property type="entry name" value="Ser-Thr/Tyr_kinase_cat_dom"/>
</dbReference>
<dbReference type="PROSITE" id="PS50005">
    <property type="entry name" value="TPR"/>
    <property type="match status" value="1"/>
</dbReference>
<name>A0ABR2GYH4_9EUKA</name>
<evidence type="ECO:0000313" key="6">
    <source>
        <dbReference type="Proteomes" id="UP001470230"/>
    </source>
</evidence>
<dbReference type="InterPro" id="IPR050767">
    <property type="entry name" value="Sel1_AlgK"/>
</dbReference>
<dbReference type="PROSITE" id="PS50011">
    <property type="entry name" value="PROTEIN_KINASE_DOM"/>
    <property type="match status" value="1"/>
</dbReference>
<dbReference type="SUPFAM" id="SSF81901">
    <property type="entry name" value="HCP-like"/>
    <property type="match status" value="4"/>
</dbReference>
<evidence type="ECO:0000259" key="4">
    <source>
        <dbReference type="PROSITE" id="PS50011"/>
    </source>
</evidence>
<organism evidence="5 6">
    <name type="scientific">Tritrichomonas musculus</name>
    <dbReference type="NCBI Taxonomy" id="1915356"/>
    <lineage>
        <taxon>Eukaryota</taxon>
        <taxon>Metamonada</taxon>
        <taxon>Parabasalia</taxon>
        <taxon>Tritrichomonadida</taxon>
        <taxon>Tritrichomonadidae</taxon>
        <taxon>Tritrichomonas</taxon>
    </lineage>
</organism>
<dbReference type="Gene3D" id="1.10.510.10">
    <property type="entry name" value="Transferase(Phosphotransferase) domain 1"/>
    <property type="match status" value="1"/>
</dbReference>
<dbReference type="EMBL" id="JAPFFF010000053">
    <property type="protein sequence ID" value="KAK8838979.1"/>
    <property type="molecule type" value="Genomic_DNA"/>
</dbReference>
<reference evidence="5 6" key="1">
    <citation type="submission" date="2024-04" db="EMBL/GenBank/DDBJ databases">
        <title>Tritrichomonas musculus Genome.</title>
        <authorList>
            <person name="Alves-Ferreira E."/>
            <person name="Grigg M."/>
            <person name="Lorenzi H."/>
            <person name="Galac M."/>
        </authorList>
    </citation>
    <scope>NUCLEOTIDE SEQUENCE [LARGE SCALE GENOMIC DNA]</scope>
    <source>
        <strain evidence="5 6">EAF2021</strain>
    </source>
</reference>